<reference evidence="1" key="1">
    <citation type="submission" date="2023-07" db="EMBL/GenBank/DDBJ databases">
        <title>draft genome sequence of fig (Ficus carica).</title>
        <authorList>
            <person name="Takahashi T."/>
            <person name="Nishimura K."/>
        </authorList>
    </citation>
    <scope>NUCLEOTIDE SEQUENCE</scope>
</reference>
<dbReference type="AlphaFoldDB" id="A0AA88DPK8"/>
<evidence type="ECO:0000313" key="2">
    <source>
        <dbReference type="Proteomes" id="UP001187192"/>
    </source>
</evidence>
<dbReference type="Proteomes" id="UP001187192">
    <property type="component" value="Unassembled WGS sequence"/>
</dbReference>
<name>A0AA88DPK8_FICCA</name>
<evidence type="ECO:0000313" key="1">
    <source>
        <dbReference type="EMBL" id="GMN59222.1"/>
    </source>
</evidence>
<protein>
    <submittedName>
        <fullName evidence="1">Uncharacterized protein</fullName>
    </submittedName>
</protein>
<accession>A0AA88DPK8</accession>
<sequence length="128" mass="13757">MGLQEKKNFEFFFVFFVGISTEALVGPRARGLSPKVVLGGHRGGFCRRNVPSSGSGHKRRGGTSHCQVWAGWVGRGSRWRGSSMGVSRCRSLGTARGLGCGDLALGGGWFSLEVKSGGVVSQVRSRWR</sequence>
<proteinExistence type="predicted"/>
<organism evidence="1 2">
    <name type="scientific">Ficus carica</name>
    <name type="common">Common fig</name>
    <dbReference type="NCBI Taxonomy" id="3494"/>
    <lineage>
        <taxon>Eukaryota</taxon>
        <taxon>Viridiplantae</taxon>
        <taxon>Streptophyta</taxon>
        <taxon>Embryophyta</taxon>
        <taxon>Tracheophyta</taxon>
        <taxon>Spermatophyta</taxon>
        <taxon>Magnoliopsida</taxon>
        <taxon>eudicotyledons</taxon>
        <taxon>Gunneridae</taxon>
        <taxon>Pentapetalae</taxon>
        <taxon>rosids</taxon>
        <taxon>fabids</taxon>
        <taxon>Rosales</taxon>
        <taxon>Moraceae</taxon>
        <taxon>Ficeae</taxon>
        <taxon>Ficus</taxon>
    </lineage>
</organism>
<dbReference type="EMBL" id="BTGU01000085">
    <property type="protein sequence ID" value="GMN59222.1"/>
    <property type="molecule type" value="Genomic_DNA"/>
</dbReference>
<comment type="caution">
    <text evidence="1">The sequence shown here is derived from an EMBL/GenBank/DDBJ whole genome shotgun (WGS) entry which is preliminary data.</text>
</comment>
<gene>
    <name evidence="1" type="ORF">TIFTF001_028312</name>
</gene>
<keyword evidence="2" id="KW-1185">Reference proteome</keyword>